<evidence type="ECO:0000313" key="2">
    <source>
        <dbReference type="Proteomes" id="UP000092445"/>
    </source>
</evidence>
<name>A0A1A9ZNC9_GLOPL</name>
<dbReference type="VEuPathDB" id="VectorBase:GPAI020017"/>
<dbReference type="Proteomes" id="UP000092445">
    <property type="component" value="Unassembled WGS sequence"/>
</dbReference>
<reference evidence="2" key="1">
    <citation type="submission" date="2014-03" db="EMBL/GenBank/DDBJ databases">
        <authorList>
            <person name="Aksoy S."/>
            <person name="Warren W."/>
            <person name="Wilson R.K."/>
        </authorList>
    </citation>
    <scope>NUCLEOTIDE SEQUENCE [LARGE SCALE GENOMIC DNA]</scope>
    <source>
        <strain evidence="2">IAEA</strain>
    </source>
</reference>
<evidence type="ECO:0000313" key="1">
    <source>
        <dbReference type="EnsemblMetazoa" id="GPAI020017-PA"/>
    </source>
</evidence>
<sequence>MKRKKERRKSSTLIESFTTWSMLAARFSCLSSIVATGVAADITTLQMLAVLLCKALINSRFIDKNSSEESFERAFMSVNSSSISSSKKLLDGHIPDWIFCKYWQSLRYSSFTAREVSGEYGHLFLAVLTGFLGTKEDQYGLVANLSSRSTVRQVRIARCNVSPPTFSKYFYFYYAQRELWLCLAAEKGKSDSSLHPAFIIGRCEIIIFKIQPETLNLFPKRFDLLKYL</sequence>
<protein>
    <submittedName>
        <fullName evidence="1">Uncharacterized protein</fullName>
    </submittedName>
</protein>
<accession>A0A1A9ZNC9</accession>
<dbReference type="AlphaFoldDB" id="A0A1A9ZNC9"/>
<organism evidence="1 2">
    <name type="scientific">Glossina pallidipes</name>
    <name type="common">Tsetse fly</name>
    <dbReference type="NCBI Taxonomy" id="7398"/>
    <lineage>
        <taxon>Eukaryota</taxon>
        <taxon>Metazoa</taxon>
        <taxon>Ecdysozoa</taxon>
        <taxon>Arthropoda</taxon>
        <taxon>Hexapoda</taxon>
        <taxon>Insecta</taxon>
        <taxon>Pterygota</taxon>
        <taxon>Neoptera</taxon>
        <taxon>Endopterygota</taxon>
        <taxon>Diptera</taxon>
        <taxon>Brachycera</taxon>
        <taxon>Muscomorpha</taxon>
        <taxon>Hippoboscoidea</taxon>
        <taxon>Glossinidae</taxon>
        <taxon>Glossina</taxon>
    </lineage>
</organism>
<proteinExistence type="predicted"/>
<keyword evidence="2" id="KW-1185">Reference proteome</keyword>
<dbReference type="EnsemblMetazoa" id="GPAI020017-RA">
    <property type="protein sequence ID" value="GPAI020017-PA"/>
    <property type="gene ID" value="GPAI020017"/>
</dbReference>
<reference evidence="1" key="2">
    <citation type="submission" date="2020-05" db="UniProtKB">
        <authorList>
            <consortium name="EnsemblMetazoa"/>
        </authorList>
    </citation>
    <scope>IDENTIFICATION</scope>
    <source>
        <strain evidence="1">IAEA</strain>
    </source>
</reference>